<name>A0AAV7M6A8_PLEWA</name>
<reference evidence="1" key="1">
    <citation type="journal article" date="2022" name="bioRxiv">
        <title>Sequencing and chromosome-scale assembly of the giantPleurodeles waltlgenome.</title>
        <authorList>
            <person name="Brown T."/>
            <person name="Elewa A."/>
            <person name="Iarovenko S."/>
            <person name="Subramanian E."/>
            <person name="Araus A.J."/>
            <person name="Petzold A."/>
            <person name="Susuki M."/>
            <person name="Suzuki K.-i.T."/>
            <person name="Hayashi T."/>
            <person name="Toyoda A."/>
            <person name="Oliveira C."/>
            <person name="Osipova E."/>
            <person name="Leigh N.D."/>
            <person name="Simon A."/>
            <person name="Yun M.H."/>
        </authorList>
    </citation>
    <scope>NUCLEOTIDE SEQUENCE</scope>
    <source>
        <strain evidence="1">20211129_DDA</strain>
        <tissue evidence="1">Liver</tissue>
    </source>
</reference>
<evidence type="ECO:0000313" key="1">
    <source>
        <dbReference type="EMBL" id="KAJ1099087.1"/>
    </source>
</evidence>
<gene>
    <name evidence="1" type="ORF">NDU88_004191</name>
</gene>
<proteinExistence type="predicted"/>
<dbReference type="EMBL" id="JANPWB010000014">
    <property type="protein sequence ID" value="KAJ1099087.1"/>
    <property type="molecule type" value="Genomic_DNA"/>
</dbReference>
<organism evidence="1 2">
    <name type="scientific">Pleurodeles waltl</name>
    <name type="common">Iberian ribbed newt</name>
    <dbReference type="NCBI Taxonomy" id="8319"/>
    <lineage>
        <taxon>Eukaryota</taxon>
        <taxon>Metazoa</taxon>
        <taxon>Chordata</taxon>
        <taxon>Craniata</taxon>
        <taxon>Vertebrata</taxon>
        <taxon>Euteleostomi</taxon>
        <taxon>Amphibia</taxon>
        <taxon>Batrachia</taxon>
        <taxon>Caudata</taxon>
        <taxon>Salamandroidea</taxon>
        <taxon>Salamandridae</taxon>
        <taxon>Pleurodelinae</taxon>
        <taxon>Pleurodeles</taxon>
    </lineage>
</organism>
<dbReference type="AlphaFoldDB" id="A0AAV7M6A8"/>
<accession>A0AAV7M6A8</accession>
<protein>
    <submittedName>
        <fullName evidence="1">Uncharacterized protein</fullName>
    </submittedName>
</protein>
<evidence type="ECO:0000313" key="2">
    <source>
        <dbReference type="Proteomes" id="UP001066276"/>
    </source>
</evidence>
<comment type="caution">
    <text evidence="1">The sequence shown here is derived from an EMBL/GenBank/DDBJ whole genome shotgun (WGS) entry which is preliminary data.</text>
</comment>
<keyword evidence="2" id="KW-1185">Reference proteome</keyword>
<sequence length="75" mass="8373">MPRVRSQCGTLPNPLRQPKDSAIPSWGLDYAVDPVRLESLRFCSVCLLWWESHLDIPHDSQAILSDLAGSLTAQL</sequence>
<dbReference type="Proteomes" id="UP001066276">
    <property type="component" value="Chromosome 10"/>
</dbReference>